<reference evidence="1" key="1">
    <citation type="journal article" date="2023" name="Science">
        <title>Genome structures resolve the early diversification of teleost fishes.</title>
        <authorList>
            <person name="Parey E."/>
            <person name="Louis A."/>
            <person name="Montfort J."/>
            <person name="Bouchez O."/>
            <person name="Roques C."/>
            <person name="Iampietro C."/>
            <person name="Lluch J."/>
            <person name="Castinel A."/>
            <person name="Donnadieu C."/>
            <person name="Desvignes T."/>
            <person name="Floi Bucao C."/>
            <person name="Jouanno E."/>
            <person name="Wen M."/>
            <person name="Mejri S."/>
            <person name="Dirks R."/>
            <person name="Jansen H."/>
            <person name="Henkel C."/>
            <person name="Chen W.J."/>
            <person name="Zahm M."/>
            <person name="Cabau C."/>
            <person name="Klopp C."/>
            <person name="Thompson A.W."/>
            <person name="Robinson-Rechavi M."/>
            <person name="Braasch I."/>
            <person name="Lecointre G."/>
            <person name="Bobe J."/>
            <person name="Postlethwait J.H."/>
            <person name="Berthelot C."/>
            <person name="Roest Crollius H."/>
            <person name="Guiguen Y."/>
        </authorList>
    </citation>
    <scope>NUCLEOTIDE SEQUENCE</scope>
    <source>
        <strain evidence="1">NC1722</strain>
    </source>
</reference>
<accession>A0AAD7WEZ6</accession>
<protein>
    <submittedName>
        <fullName evidence="1">Uncharacterized protein</fullName>
    </submittedName>
</protein>
<comment type="caution">
    <text evidence="1">The sequence shown here is derived from an EMBL/GenBank/DDBJ whole genome shotgun (WGS) entry which is preliminary data.</text>
</comment>
<name>A0AAD7WEZ6_9TELE</name>
<keyword evidence="2" id="KW-1185">Reference proteome</keyword>
<gene>
    <name evidence="1" type="ORF">AAFF_G00044490</name>
</gene>
<organism evidence="1 2">
    <name type="scientific">Aldrovandia affinis</name>
    <dbReference type="NCBI Taxonomy" id="143900"/>
    <lineage>
        <taxon>Eukaryota</taxon>
        <taxon>Metazoa</taxon>
        <taxon>Chordata</taxon>
        <taxon>Craniata</taxon>
        <taxon>Vertebrata</taxon>
        <taxon>Euteleostomi</taxon>
        <taxon>Actinopterygii</taxon>
        <taxon>Neopterygii</taxon>
        <taxon>Teleostei</taxon>
        <taxon>Notacanthiformes</taxon>
        <taxon>Halosauridae</taxon>
        <taxon>Aldrovandia</taxon>
    </lineage>
</organism>
<sequence length="94" mass="10707">MRGFGRIFRINPRIRRSPGQEPVLKPRCRCLIIPAPHTLWAGCGGHRRLLRDFGPETRKGRGAELFLRAPPCCRCTTSLVRLPVMNSDEVPNWS</sequence>
<dbReference type="EMBL" id="JAINUG010000124">
    <property type="protein sequence ID" value="KAJ8394646.1"/>
    <property type="molecule type" value="Genomic_DNA"/>
</dbReference>
<dbReference type="Proteomes" id="UP001221898">
    <property type="component" value="Unassembled WGS sequence"/>
</dbReference>
<evidence type="ECO:0000313" key="1">
    <source>
        <dbReference type="EMBL" id="KAJ8394646.1"/>
    </source>
</evidence>
<proteinExistence type="predicted"/>
<evidence type="ECO:0000313" key="2">
    <source>
        <dbReference type="Proteomes" id="UP001221898"/>
    </source>
</evidence>
<dbReference type="AlphaFoldDB" id="A0AAD7WEZ6"/>